<evidence type="ECO:0000256" key="6">
    <source>
        <dbReference type="SAM" id="Phobius"/>
    </source>
</evidence>
<comment type="caution">
    <text evidence="8">The sequence shown here is derived from an EMBL/GenBank/DDBJ whole genome shotgun (WGS) entry which is preliminary data.</text>
</comment>
<feature type="compositionally biased region" description="Low complexity" evidence="5">
    <location>
        <begin position="437"/>
        <end position="453"/>
    </location>
</feature>
<dbReference type="CDD" id="cd14978">
    <property type="entry name" value="7tmA_FMRFamide_R-like"/>
    <property type="match status" value="1"/>
</dbReference>
<feature type="transmembrane region" description="Helical" evidence="6">
    <location>
        <begin position="241"/>
        <end position="261"/>
    </location>
</feature>
<evidence type="ECO:0000256" key="4">
    <source>
        <dbReference type="ARBA" id="ARBA00023136"/>
    </source>
</evidence>
<keyword evidence="3 6" id="KW-1133">Transmembrane helix</keyword>
<dbReference type="GO" id="GO:0016020">
    <property type="term" value="C:membrane"/>
    <property type="evidence" value="ECO:0007669"/>
    <property type="project" value="UniProtKB-SubCell"/>
</dbReference>
<evidence type="ECO:0000313" key="9">
    <source>
        <dbReference type="Proteomes" id="UP001374579"/>
    </source>
</evidence>
<evidence type="ECO:0000256" key="2">
    <source>
        <dbReference type="ARBA" id="ARBA00022692"/>
    </source>
</evidence>
<keyword evidence="9" id="KW-1185">Reference proteome</keyword>
<feature type="transmembrane region" description="Helical" evidence="6">
    <location>
        <begin position="342"/>
        <end position="367"/>
    </location>
</feature>
<dbReference type="EMBL" id="JBAMIC010000021">
    <property type="protein sequence ID" value="KAK7092701.1"/>
    <property type="molecule type" value="Genomic_DNA"/>
</dbReference>
<feature type="transmembrane region" description="Helical" evidence="6">
    <location>
        <begin position="202"/>
        <end position="220"/>
    </location>
</feature>
<feature type="domain" description="G-protein coupled receptors family 1 profile" evidence="7">
    <location>
        <begin position="137"/>
        <end position="395"/>
    </location>
</feature>
<dbReference type="GO" id="GO:0004930">
    <property type="term" value="F:G protein-coupled receptor activity"/>
    <property type="evidence" value="ECO:0007669"/>
    <property type="project" value="InterPro"/>
</dbReference>
<evidence type="ECO:0000256" key="5">
    <source>
        <dbReference type="SAM" id="MobiDB-lite"/>
    </source>
</evidence>
<evidence type="ECO:0000313" key="8">
    <source>
        <dbReference type="EMBL" id="KAK7092701.1"/>
    </source>
</evidence>
<proteinExistence type="predicted"/>
<dbReference type="Gene3D" id="1.20.1070.10">
    <property type="entry name" value="Rhodopsin 7-helix transmembrane proteins"/>
    <property type="match status" value="1"/>
</dbReference>
<feature type="transmembrane region" description="Helical" evidence="6">
    <location>
        <begin position="301"/>
        <end position="322"/>
    </location>
</feature>
<dbReference type="Proteomes" id="UP001374579">
    <property type="component" value="Unassembled WGS sequence"/>
</dbReference>
<keyword evidence="4 6" id="KW-0472">Membrane</keyword>
<feature type="region of interest" description="Disordered" evidence="5">
    <location>
        <begin position="1"/>
        <end position="21"/>
    </location>
</feature>
<gene>
    <name evidence="8" type="ORF">V1264_008406</name>
</gene>
<name>A0AAN9G297_9CAEN</name>
<evidence type="ECO:0000259" key="7">
    <source>
        <dbReference type="PROSITE" id="PS50262"/>
    </source>
</evidence>
<protein>
    <recommendedName>
        <fullName evidence="7">G-protein coupled receptors family 1 profile domain-containing protein</fullName>
    </recommendedName>
</protein>
<dbReference type="PANTHER" id="PTHR46641">
    <property type="entry name" value="FMRFAMIDE RECEPTOR-RELATED"/>
    <property type="match status" value="1"/>
</dbReference>
<keyword evidence="2 6" id="KW-0812">Transmembrane</keyword>
<dbReference type="AlphaFoldDB" id="A0AAN9G297"/>
<dbReference type="PANTHER" id="PTHR46641:SF2">
    <property type="entry name" value="FMRFAMIDE RECEPTOR"/>
    <property type="match status" value="1"/>
</dbReference>
<organism evidence="8 9">
    <name type="scientific">Littorina saxatilis</name>
    <dbReference type="NCBI Taxonomy" id="31220"/>
    <lineage>
        <taxon>Eukaryota</taxon>
        <taxon>Metazoa</taxon>
        <taxon>Spiralia</taxon>
        <taxon>Lophotrochozoa</taxon>
        <taxon>Mollusca</taxon>
        <taxon>Gastropoda</taxon>
        <taxon>Caenogastropoda</taxon>
        <taxon>Littorinimorpha</taxon>
        <taxon>Littorinoidea</taxon>
        <taxon>Littorinidae</taxon>
        <taxon>Littorina</taxon>
    </lineage>
</organism>
<reference evidence="8 9" key="1">
    <citation type="submission" date="2024-02" db="EMBL/GenBank/DDBJ databases">
        <title>Chromosome-scale genome assembly of the rough periwinkle Littorina saxatilis.</title>
        <authorList>
            <person name="De Jode A."/>
            <person name="Faria R."/>
            <person name="Formenti G."/>
            <person name="Sims Y."/>
            <person name="Smith T.P."/>
            <person name="Tracey A."/>
            <person name="Wood J.M.D."/>
            <person name="Zagrodzka Z.B."/>
            <person name="Johannesson K."/>
            <person name="Butlin R.K."/>
            <person name="Leder E.H."/>
        </authorList>
    </citation>
    <scope>NUCLEOTIDE SEQUENCE [LARGE SCALE GENOMIC DNA]</scope>
    <source>
        <strain evidence="8">Snail1</strain>
        <tissue evidence="8">Muscle</tissue>
    </source>
</reference>
<feature type="transmembrane region" description="Helical" evidence="6">
    <location>
        <begin position="379"/>
        <end position="398"/>
    </location>
</feature>
<comment type="subcellular location">
    <subcellularLocation>
        <location evidence="1">Membrane</location>
    </subcellularLocation>
</comment>
<dbReference type="SUPFAM" id="SSF81321">
    <property type="entry name" value="Family A G protein-coupled receptor-like"/>
    <property type="match status" value="1"/>
</dbReference>
<dbReference type="PRINTS" id="PR00237">
    <property type="entry name" value="GPCRRHODOPSN"/>
</dbReference>
<dbReference type="InterPro" id="IPR052954">
    <property type="entry name" value="GPCR-Ligand_Int"/>
</dbReference>
<evidence type="ECO:0000256" key="1">
    <source>
        <dbReference type="ARBA" id="ARBA00004370"/>
    </source>
</evidence>
<sequence>MATQGNITETNPTNFTGMDTGDRTTRVLATTTETYLGSGTGTSLLSNRTWFAETITSLPSGVSYLSDTDNVTAFFQPRTENQSVYFSETITPNSSVYWCLNDTALPHDEDFYEFYENARFVTGLILYPCICIPGLMGNFLTLLVLSDRNMRTSTNAFLSALAVADSIKLINDLLYFCTILLLRMDDDVGNRAYGYLYPYAHFIFSMSVCVSSWLTVSVAVERYIMVCHPTKARGVCNRARAVVVCVAVFVVMTTLALPSALRYKTVKCVRRDTHATMLQVELTEMWKNETFVLAYNWFQNLLRSIIPLLVLVVLNTCIVAALRKTRANKKNTSRHRVTLMMIIVILAFLVCITPDAIMSTVFGLGYTEANYLVKGIREFTDTLLAINAATNFIIYCLFNRMFRDSCKSLFCRKTTVSVKKKWQTELDESQYKRLSDGQKSQNNSNNNGSPPKL</sequence>
<feature type="compositionally biased region" description="Polar residues" evidence="5">
    <location>
        <begin position="1"/>
        <end position="17"/>
    </location>
</feature>
<dbReference type="PROSITE" id="PS50262">
    <property type="entry name" value="G_PROTEIN_RECEP_F1_2"/>
    <property type="match status" value="1"/>
</dbReference>
<accession>A0AAN9G297</accession>
<feature type="region of interest" description="Disordered" evidence="5">
    <location>
        <begin position="429"/>
        <end position="453"/>
    </location>
</feature>
<evidence type="ECO:0000256" key="3">
    <source>
        <dbReference type="ARBA" id="ARBA00022989"/>
    </source>
</evidence>
<feature type="transmembrane region" description="Helical" evidence="6">
    <location>
        <begin position="124"/>
        <end position="145"/>
    </location>
</feature>
<dbReference type="InterPro" id="IPR000276">
    <property type="entry name" value="GPCR_Rhodpsn"/>
</dbReference>
<dbReference type="InterPro" id="IPR017452">
    <property type="entry name" value="GPCR_Rhodpsn_7TM"/>
</dbReference>
<dbReference type="Pfam" id="PF00001">
    <property type="entry name" value="7tm_1"/>
    <property type="match status" value="1"/>
</dbReference>